<dbReference type="PANTHER" id="PTHR34477">
    <property type="entry name" value="UPF0213 PROTEIN YHBQ"/>
    <property type="match status" value="1"/>
</dbReference>
<dbReference type="EMBL" id="PFGC01000021">
    <property type="protein sequence ID" value="PIW37114.1"/>
    <property type="molecule type" value="Genomic_DNA"/>
</dbReference>
<name>A0A2M7H4F8_9BACT</name>
<feature type="domain" description="GIY-YIG" evidence="2">
    <location>
        <begin position="7"/>
        <end position="82"/>
    </location>
</feature>
<dbReference type="SUPFAM" id="SSF82771">
    <property type="entry name" value="GIY-YIG endonuclease"/>
    <property type="match status" value="1"/>
</dbReference>
<comment type="caution">
    <text evidence="3">The sequence shown here is derived from an EMBL/GenBank/DDBJ whole genome shotgun (WGS) entry which is preliminary data.</text>
</comment>
<accession>A0A2M7H4F8</accession>
<dbReference type="Pfam" id="PF01541">
    <property type="entry name" value="GIY-YIG"/>
    <property type="match status" value="1"/>
</dbReference>
<dbReference type="InterPro" id="IPR000305">
    <property type="entry name" value="GIY-YIG_endonuc"/>
</dbReference>
<comment type="similarity">
    <text evidence="1">Belongs to the UPF0213 family.</text>
</comment>
<dbReference type="Gene3D" id="3.40.1440.10">
    <property type="entry name" value="GIY-YIG endonuclease"/>
    <property type="match status" value="1"/>
</dbReference>
<protein>
    <recommendedName>
        <fullName evidence="2">GIY-YIG domain-containing protein</fullName>
    </recommendedName>
</protein>
<evidence type="ECO:0000256" key="1">
    <source>
        <dbReference type="ARBA" id="ARBA00007435"/>
    </source>
</evidence>
<evidence type="ECO:0000313" key="4">
    <source>
        <dbReference type="Proteomes" id="UP000230292"/>
    </source>
</evidence>
<dbReference type="Proteomes" id="UP000230292">
    <property type="component" value="Unassembled WGS sequence"/>
</dbReference>
<proteinExistence type="inferred from homology"/>
<dbReference type="AlphaFoldDB" id="A0A2M7H4F8"/>
<gene>
    <name evidence="3" type="ORF">COW24_01825</name>
</gene>
<evidence type="ECO:0000313" key="3">
    <source>
        <dbReference type="EMBL" id="PIW37114.1"/>
    </source>
</evidence>
<evidence type="ECO:0000259" key="2">
    <source>
        <dbReference type="PROSITE" id="PS50164"/>
    </source>
</evidence>
<dbReference type="CDD" id="cd10456">
    <property type="entry name" value="GIY-YIG_UPF0213"/>
    <property type="match status" value="1"/>
</dbReference>
<sequence length="88" mass="10046">MSKAKPDKYYVYIIRCRDGSLYTGITNDPARRLAQHQAGTASRYTRSRGVEEMVYQETCKNRSLALKREAAIKTFSRVQKLALIARSS</sequence>
<reference evidence="3 4" key="1">
    <citation type="submission" date="2017-09" db="EMBL/GenBank/DDBJ databases">
        <title>Depth-based differentiation of microbial function through sediment-hosted aquifers and enrichment of novel symbionts in the deep terrestrial subsurface.</title>
        <authorList>
            <person name="Probst A.J."/>
            <person name="Ladd B."/>
            <person name="Jarett J.K."/>
            <person name="Geller-Mcgrath D.E."/>
            <person name="Sieber C.M."/>
            <person name="Emerson J.B."/>
            <person name="Anantharaman K."/>
            <person name="Thomas B.C."/>
            <person name="Malmstrom R."/>
            <person name="Stieglmeier M."/>
            <person name="Klingl A."/>
            <person name="Woyke T."/>
            <person name="Ryan C.M."/>
            <person name="Banfield J.F."/>
        </authorList>
    </citation>
    <scope>NUCLEOTIDE SEQUENCE [LARGE SCALE GENOMIC DNA]</scope>
    <source>
        <strain evidence="3">CG15_BIG_FIL_POST_REV_8_21_14_020_45_12</strain>
    </source>
</reference>
<dbReference type="InterPro" id="IPR035901">
    <property type="entry name" value="GIY-YIG_endonuc_sf"/>
</dbReference>
<dbReference type="PANTHER" id="PTHR34477:SF1">
    <property type="entry name" value="UPF0213 PROTEIN YHBQ"/>
    <property type="match status" value="1"/>
</dbReference>
<dbReference type="InterPro" id="IPR050190">
    <property type="entry name" value="UPF0213_domain"/>
</dbReference>
<dbReference type="PROSITE" id="PS50164">
    <property type="entry name" value="GIY_YIG"/>
    <property type="match status" value="1"/>
</dbReference>
<organism evidence="3 4">
    <name type="scientific">Candidatus Kerfeldbacteria bacterium CG15_BIG_FIL_POST_REV_8_21_14_020_45_12</name>
    <dbReference type="NCBI Taxonomy" id="2014247"/>
    <lineage>
        <taxon>Bacteria</taxon>
        <taxon>Candidatus Kerfeldiibacteriota</taxon>
    </lineage>
</organism>